<sequence length="251" mass="26929">MRLTDAPARPTAAERVRSVLAAAQTMTVVTERGRTEVFRAGSGRLTDRLPLRRLLPPAPGARCALPGGEGAAATLEFTDIAPISVRDRIRARVVLPGWLCADGVAPGLWCLAIERAVLCTADGEATVGLQELLTAPTDPLAVPEAGMLTHLAGHHGDLVPVLMRLVEPRLRQAVVRAVPLALDRYGITLRLEYARHHRDVRLAFGAPVDEAVQIRRRIQSLLVAAHRAPYRGPGTAHLGHGVQEGRGAQES</sequence>
<dbReference type="RefSeq" id="WP_189936893.1">
    <property type="nucleotide sequence ID" value="NZ_BNCD01000021.1"/>
</dbReference>
<proteinExistence type="predicted"/>
<dbReference type="SUPFAM" id="SSF50475">
    <property type="entry name" value="FMN-binding split barrel"/>
    <property type="match status" value="1"/>
</dbReference>
<gene>
    <name evidence="2" type="ORF">GCM10018793_56600</name>
</gene>
<organism evidence="2 3">
    <name type="scientific">Streptomyces sulfonofaciens</name>
    <dbReference type="NCBI Taxonomy" id="68272"/>
    <lineage>
        <taxon>Bacteria</taxon>
        <taxon>Bacillati</taxon>
        <taxon>Actinomycetota</taxon>
        <taxon>Actinomycetes</taxon>
        <taxon>Kitasatosporales</taxon>
        <taxon>Streptomycetaceae</taxon>
        <taxon>Streptomyces</taxon>
    </lineage>
</organism>
<dbReference type="Proteomes" id="UP000603708">
    <property type="component" value="Unassembled WGS sequence"/>
</dbReference>
<protein>
    <submittedName>
        <fullName evidence="2">Prephenate dehydratase</fullName>
    </submittedName>
</protein>
<dbReference type="InterPro" id="IPR019595">
    <property type="entry name" value="DUF2470"/>
</dbReference>
<dbReference type="AlphaFoldDB" id="A0A919GK40"/>
<accession>A0A919GK40</accession>
<comment type="caution">
    <text evidence="2">The sequence shown here is derived from an EMBL/GenBank/DDBJ whole genome shotgun (WGS) entry which is preliminary data.</text>
</comment>
<keyword evidence="3" id="KW-1185">Reference proteome</keyword>
<dbReference type="Pfam" id="PF10615">
    <property type="entry name" value="DUF2470"/>
    <property type="match status" value="1"/>
</dbReference>
<evidence type="ECO:0000259" key="1">
    <source>
        <dbReference type="Pfam" id="PF10615"/>
    </source>
</evidence>
<evidence type="ECO:0000313" key="3">
    <source>
        <dbReference type="Proteomes" id="UP000603708"/>
    </source>
</evidence>
<reference evidence="2" key="1">
    <citation type="journal article" date="2014" name="Int. J. Syst. Evol. Microbiol.">
        <title>Complete genome sequence of Corynebacterium casei LMG S-19264T (=DSM 44701T), isolated from a smear-ripened cheese.</title>
        <authorList>
            <consortium name="US DOE Joint Genome Institute (JGI-PGF)"/>
            <person name="Walter F."/>
            <person name="Albersmeier A."/>
            <person name="Kalinowski J."/>
            <person name="Ruckert C."/>
        </authorList>
    </citation>
    <scope>NUCLEOTIDE SEQUENCE</scope>
    <source>
        <strain evidence="2">JCM 5069</strain>
    </source>
</reference>
<dbReference type="Gene3D" id="3.20.180.10">
    <property type="entry name" value="PNP-oxidase-like"/>
    <property type="match status" value="1"/>
</dbReference>
<reference evidence="2" key="2">
    <citation type="submission" date="2020-09" db="EMBL/GenBank/DDBJ databases">
        <authorList>
            <person name="Sun Q."/>
            <person name="Ohkuma M."/>
        </authorList>
    </citation>
    <scope>NUCLEOTIDE SEQUENCE</scope>
    <source>
        <strain evidence="2">JCM 5069</strain>
    </source>
</reference>
<evidence type="ECO:0000313" key="2">
    <source>
        <dbReference type="EMBL" id="GHH86074.1"/>
    </source>
</evidence>
<feature type="domain" description="DUF2470" evidence="1">
    <location>
        <begin position="145"/>
        <end position="218"/>
    </location>
</feature>
<dbReference type="InterPro" id="IPR037119">
    <property type="entry name" value="Haem_oxidase_HugZ-like_sf"/>
</dbReference>
<name>A0A919GK40_9ACTN</name>
<dbReference type="EMBL" id="BNCD01000021">
    <property type="protein sequence ID" value="GHH86074.1"/>
    <property type="molecule type" value="Genomic_DNA"/>
</dbReference>